<dbReference type="Gene3D" id="3.30.70.2570">
    <property type="entry name" value="Elongation factor 4, C-terminal domain"/>
    <property type="match status" value="1"/>
</dbReference>
<dbReference type="Pfam" id="PF00009">
    <property type="entry name" value="GTP_EFTU"/>
    <property type="match status" value="1"/>
</dbReference>
<comment type="caution">
    <text evidence="8">The sequence shown here is derived from an EMBL/GenBank/DDBJ whole genome shotgun (WGS) entry which is preliminary data.</text>
</comment>
<dbReference type="SUPFAM" id="SSF52540">
    <property type="entry name" value="P-loop containing nucleoside triphosphate hydrolases"/>
    <property type="match status" value="1"/>
</dbReference>
<evidence type="ECO:0000256" key="4">
    <source>
        <dbReference type="ARBA" id="ARBA00022917"/>
    </source>
</evidence>
<comment type="catalytic activity">
    <reaction evidence="6">
        <text>GTP + H2O = GDP + phosphate + H(+)</text>
        <dbReference type="Rhea" id="RHEA:19669"/>
        <dbReference type="ChEBI" id="CHEBI:15377"/>
        <dbReference type="ChEBI" id="CHEBI:15378"/>
        <dbReference type="ChEBI" id="CHEBI:37565"/>
        <dbReference type="ChEBI" id="CHEBI:43474"/>
        <dbReference type="ChEBI" id="CHEBI:58189"/>
        <dbReference type="EC" id="3.6.5.n1"/>
    </reaction>
</comment>
<keyword evidence="8" id="KW-0251">Elongation factor</keyword>
<evidence type="ECO:0000313" key="9">
    <source>
        <dbReference type="Proteomes" id="UP000228503"/>
    </source>
</evidence>
<comment type="function">
    <text evidence="6">Required for accurate and efficient protein synthesis under certain stress conditions. May act as a fidelity factor of the translation reaction, by catalyzing a one-codon backward translocation of tRNAs on improperly translocated ribosomes. Back-translocation proceeds from a post-translocation (POST) complex to a pre-translocation (PRE) complex, thus giving elongation factor G a second chance to translocate the tRNAs correctly. Binds to ribosomes in a GTP-dependent manner.</text>
</comment>
<dbReference type="Gene3D" id="2.40.30.10">
    <property type="entry name" value="Translation factors"/>
    <property type="match status" value="1"/>
</dbReference>
<dbReference type="FunFam" id="3.30.70.870:FF:000004">
    <property type="entry name" value="Translation factor GUF1, mitochondrial"/>
    <property type="match status" value="1"/>
</dbReference>
<dbReference type="InterPro" id="IPR038363">
    <property type="entry name" value="LepA_C_sf"/>
</dbReference>
<name>A0A2M7U1X1_9BACT</name>
<dbReference type="SMART" id="SM00838">
    <property type="entry name" value="EFG_C"/>
    <property type="match status" value="1"/>
</dbReference>
<evidence type="ECO:0000256" key="5">
    <source>
        <dbReference type="ARBA" id="ARBA00023134"/>
    </source>
</evidence>
<dbReference type="EC" id="3.6.5.n1" evidence="6"/>
<evidence type="ECO:0000256" key="6">
    <source>
        <dbReference type="HAMAP-Rule" id="MF_00071"/>
    </source>
</evidence>
<dbReference type="Pfam" id="PF06421">
    <property type="entry name" value="LepA_C"/>
    <property type="match status" value="1"/>
</dbReference>
<evidence type="ECO:0000256" key="3">
    <source>
        <dbReference type="ARBA" id="ARBA00022801"/>
    </source>
</evidence>
<dbReference type="GO" id="GO:0043022">
    <property type="term" value="F:ribosome binding"/>
    <property type="evidence" value="ECO:0007669"/>
    <property type="project" value="UniProtKB-UniRule"/>
</dbReference>
<dbReference type="Proteomes" id="UP000228503">
    <property type="component" value="Unassembled WGS sequence"/>
</dbReference>
<feature type="domain" description="Tr-type G" evidence="7">
    <location>
        <begin position="2"/>
        <end position="179"/>
    </location>
</feature>
<comment type="similarity">
    <text evidence="1 6">Belongs to the TRAFAC class translation factor GTPase superfamily. Classic translation factor GTPase family. LepA subfamily.</text>
</comment>
<sequence>MKQIRNFAIIAHVDHGKSTLADRLLEMTGTIDKNKHDEQMLDRNPISRERGITIKLAPVRMSYGEYILNLIDTPGHVDFSYEVDRTLACVEGAILLVDATQGIQAQTISNIYKALDKNLVIIPVVNKIDMPNAEVEKTITALSDFLGISSEEVIQISAKTGQNVEKVLSAIIEKIPAPPALADFVESDDLLKALIFDSYFDTHKGVIAFVRIFEGSARRGMKMKLAIGNRIFESTEVGIFTPDLVAQSAISAGEIGYIVTNLKDIRDVRVGDSIIDQGKSVGVPGYKKVNPVVFASLFPTDAADYERLMKALEKIYLTDSALEFKPMYSQALGAGYRVGFLGLLHADVIRERLEREYNLSLVLTPPQVDYQIEGDAIKEPIVKVLIITPQEYLGGIMQLCEDHRATFVHMDNKNQVSIEYEMPLAEMISDFFDQLKSVTSGYASFDWEMLRYEIVDASRLLLLLNGDEIEEFSQIVVHERAQKIAMHLTKSMKDLIPRQQFEVKIQAQYKGKIIASERLSPFRKDVLTKGGKTVGGGDVSRKKKVLEKQKEGKKKMKMIGKVEVPKEVFTKLFNK</sequence>
<dbReference type="InterPro" id="IPR005225">
    <property type="entry name" value="Small_GTP-bd"/>
</dbReference>
<keyword evidence="6" id="KW-1003">Cell membrane</keyword>
<dbReference type="FunFam" id="3.40.50.300:FF:000078">
    <property type="entry name" value="Elongation factor 4"/>
    <property type="match status" value="1"/>
</dbReference>
<feature type="binding site" evidence="6">
    <location>
        <begin position="126"/>
        <end position="129"/>
    </location>
    <ligand>
        <name>GTP</name>
        <dbReference type="ChEBI" id="CHEBI:37565"/>
    </ligand>
</feature>
<keyword evidence="4 6" id="KW-0648">Protein biosynthesis</keyword>
<comment type="subcellular location">
    <subcellularLocation>
        <location evidence="6">Cell membrane</location>
        <topology evidence="6">Peripheral membrane protein</topology>
        <orientation evidence="6">Cytoplasmic side</orientation>
    </subcellularLocation>
</comment>
<reference evidence="9" key="1">
    <citation type="submission" date="2017-09" db="EMBL/GenBank/DDBJ databases">
        <title>Depth-based differentiation of microbial function through sediment-hosted aquifers and enrichment of novel symbionts in the deep terrestrial subsurface.</title>
        <authorList>
            <person name="Probst A.J."/>
            <person name="Ladd B."/>
            <person name="Jarett J.K."/>
            <person name="Geller-Mcgrath D.E."/>
            <person name="Sieber C.M.K."/>
            <person name="Emerson J.B."/>
            <person name="Anantharaman K."/>
            <person name="Thomas B.C."/>
            <person name="Malmstrom R."/>
            <person name="Stieglmeier M."/>
            <person name="Klingl A."/>
            <person name="Woyke T."/>
            <person name="Ryan C.M."/>
            <person name="Banfield J.F."/>
        </authorList>
    </citation>
    <scope>NUCLEOTIDE SEQUENCE [LARGE SCALE GENOMIC DNA]</scope>
</reference>
<dbReference type="GO" id="GO:0003924">
    <property type="term" value="F:GTPase activity"/>
    <property type="evidence" value="ECO:0007669"/>
    <property type="project" value="UniProtKB-UniRule"/>
</dbReference>
<dbReference type="PROSITE" id="PS51722">
    <property type="entry name" value="G_TR_2"/>
    <property type="match status" value="1"/>
</dbReference>
<dbReference type="InterPro" id="IPR027417">
    <property type="entry name" value="P-loop_NTPase"/>
</dbReference>
<evidence type="ECO:0000256" key="1">
    <source>
        <dbReference type="ARBA" id="ARBA00005454"/>
    </source>
</evidence>
<dbReference type="GO" id="GO:0003746">
    <property type="term" value="F:translation elongation factor activity"/>
    <property type="evidence" value="ECO:0007669"/>
    <property type="project" value="UniProtKB-UniRule"/>
</dbReference>
<dbReference type="NCBIfam" id="TIGR00231">
    <property type="entry name" value="small_GTP"/>
    <property type="match status" value="1"/>
</dbReference>
<dbReference type="GO" id="GO:0045727">
    <property type="term" value="P:positive regulation of translation"/>
    <property type="evidence" value="ECO:0007669"/>
    <property type="project" value="UniProtKB-UniRule"/>
</dbReference>
<dbReference type="CDD" id="cd01890">
    <property type="entry name" value="LepA"/>
    <property type="match status" value="1"/>
</dbReference>
<evidence type="ECO:0000256" key="2">
    <source>
        <dbReference type="ARBA" id="ARBA00022741"/>
    </source>
</evidence>
<dbReference type="HAMAP" id="MF_00071">
    <property type="entry name" value="LepA"/>
    <property type="match status" value="1"/>
</dbReference>
<dbReference type="InterPro" id="IPR013842">
    <property type="entry name" value="LepA_CTD"/>
</dbReference>
<dbReference type="FunFam" id="2.40.30.10:FF:000015">
    <property type="entry name" value="Translation factor GUF1, mitochondrial"/>
    <property type="match status" value="1"/>
</dbReference>
<dbReference type="PANTHER" id="PTHR43512">
    <property type="entry name" value="TRANSLATION FACTOR GUF1-RELATED"/>
    <property type="match status" value="1"/>
</dbReference>
<gene>
    <name evidence="6" type="primary">lepA</name>
    <name evidence="8" type="ORF">COY16_00270</name>
</gene>
<dbReference type="InterPro" id="IPR000795">
    <property type="entry name" value="T_Tr_GTP-bd_dom"/>
</dbReference>
<dbReference type="Gene3D" id="3.40.50.300">
    <property type="entry name" value="P-loop containing nucleotide triphosphate hydrolases"/>
    <property type="match status" value="1"/>
</dbReference>
<dbReference type="PANTHER" id="PTHR43512:SF4">
    <property type="entry name" value="TRANSLATION FACTOR GUF1 HOMOLOG, CHLOROPLASTIC"/>
    <property type="match status" value="1"/>
</dbReference>
<dbReference type="Gene3D" id="3.30.70.870">
    <property type="entry name" value="Elongation Factor G (Translational Gtpase), domain 3"/>
    <property type="match status" value="1"/>
</dbReference>
<keyword evidence="5 6" id="KW-0342">GTP-binding</keyword>
<dbReference type="InterPro" id="IPR035654">
    <property type="entry name" value="LepA_IV"/>
</dbReference>
<dbReference type="InterPro" id="IPR006297">
    <property type="entry name" value="EF-4"/>
</dbReference>
<dbReference type="InterPro" id="IPR009000">
    <property type="entry name" value="Transl_B-barrel_sf"/>
</dbReference>
<dbReference type="Gene3D" id="3.30.70.240">
    <property type="match status" value="1"/>
</dbReference>
<evidence type="ECO:0000313" key="8">
    <source>
        <dbReference type="EMBL" id="PIZ64101.1"/>
    </source>
</evidence>
<protein>
    <recommendedName>
        <fullName evidence="6">Elongation factor 4</fullName>
        <shortName evidence="6">EF-4</shortName>
        <ecNumber evidence="6">3.6.5.n1</ecNumber>
    </recommendedName>
    <alternativeName>
        <fullName evidence="6">Ribosomal back-translocase LepA</fullName>
    </alternativeName>
</protein>
<dbReference type="InterPro" id="IPR000640">
    <property type="entry name" value="EFG_V-like"/>
</dbReference>
<organism evidence="8 9">
    <name type="scientific">Candidatus Roizmanbacteria bacterium CG_4_10_14_0_2_um_filter_39_13</name>
    <dbReference type="NCBI Taxonomy" id="1974825"/>
    <lineage>
        <taxon>Bacteria</taxon>
        <taxon>Candidatus Roizmaniibacteriota</taxon>
    </lineage>
</organism>
<keyword evidence="6" id="KW-0472">Membrane</keyword>
<dbReference type="PRINTS" id="PR00315">
    <property type="entry name" value="ELONGATNFCT"/>
</dbReference>
<dbReference type="GO" id="GO:0005886">
    <property type="term" value="C:plasma membrane"/>
    <property type="evidence" value="ECO:0007669"/>
    <property type="project" value="UniProtKB-SubCell"/>
</dbReference>
<dbReference type="EMBL" id="PFOB01000002">
    <property type="protein sequence ID" value="PIZ64101.1"/>
    <property type="molecule type" value="Genomic_DNA"/>
</dbReference>
<proteinExistence type="inferred from homology"/>
<accession>A0A2M7U1X1</accession>
<dbReference type="CDD" id="cd03709">
    <property type="entry name" value="lepA_C"/>
    <property type="match status" value="1"/>
</dbReference>
<dbReference type="SUPFAM" id="SSF50447">
    <property type="entry name" value="Translation proteins"/>
    <property type="match status" value="1"/>
</dbReference>
<dbReference type="GO" id="GO:0005525">
    <property type="term" value="F:GTP binding"/>
    <property type="evidence" value="ECO:0007669"/>
    <property type="project" value="UniProtKB-UniRule"/>
</dbReference>
<dbReference type="Pfam" id="PF00679">
    <property type="entry name" value="EFG_C"/>
    <property type="match status" value="1"/>
</dbReference>
<keyword evidence="3 6" id="KW-0378">Hydrolase</keyword>
<dbReference type="InterPro" id="IPR035647">
    <property type="entry name" value="EFG_III/V"/>
</dbReference>
<dbReference type="CDD" id="cd03699">
    <property type="entry name" value="EF4_II"/>
    <property type="match status" value="1"/>
</dbReference>
<evidence type="ECO:0000259" key="7">
    <source>
        <dbReference type="PROSITE" id="PS51722"/>
    </source>
</evidence>
<feature type="binding site" evidence="6">
    <location>
        <begin position="14"/>
        <end position="19"/>
    </location>
    <ligand>
        <name>GTP</name>
        <dbReference type="ChEBI" id="CHEBI:37565"/>
    </ligand>
</feature>
<dbReference type="SUPFAM" id="SSF54980">
    <property type="entry name" value="EF-G C-terminal domain-like"/>
    <property type="match status" value="2"/>
</dbReference>
<dbReference type="AlphaFoldDB" id="A0A2M7U1X1"/>
<keyword evidence="2 6" id="KW-0547">Nucleotide-binding</keyword>